<gene>
    <name evidence="2" type="ORF">OJ962_32360</name>
</gene>
<reference evidence="2" key="1">
    <citation type="submission" date="2022-10" db="EMBL/GenBank/DDBJ databases">
        <title>The WGS of Solirubrobacter sp. CPCC 204708.</title>
        <authorList>
            <person name="Jiang Z."/>
        </authorList>
    </citation>
    <scope>NUCLEOTIDE SEQUENCE</scope>
    <source>
        <strain evidence="2">CPCC 204708</strain>
    </source>
</reference>
<dbReference type="Proteomes" id="UP001147700">
    <property type="component" value="Unassembled WGS sequence"/>
</dbReference>
<dbReference type="EMBL" id="JAPCID010000079">
    <property type="protein sequence ID" value="MDA0142223.1"/>
    <property type="molecule type" value="Genomic_DNA"/>
</dbReference>
<evidence type="ECO:0000313" key="2">
    <source>
        <dbReference type="EMBL" id="MDA0142223.1"/>
    </source>
</evidence>
<organism evidence="2 3">
    <name type="scientific">Solirubrobacter deserti</name>
    <dbReference type="NCBI Taxonomy" id="2282478"/>
    <lineage>
        <taxon>Bacteria</taxon>
        <taxon>Bacillati</taxon>
        <taxon>Actinomycetota</taxon>
        <taxon>Thermoleophilia</taxon>
        <taxon>Solirubrobacterales</taxon>
        <taxon>Solirubrobacteraceae</taxon>
        <taxon>Solirubrobacter</taxon>
    </lineage>
</organism>
<comment type="caution">
    <text evidence="2">The sequence shown here is derived from an EMBL/GenBank/DDBJ whole genome shotgun (WGS) entry which is preliminary data.</text>
</comment>
<keyword evidence="3" id="KW-1185">Reference proteome</keyword>
<protein>
    <submittedName>
        <fullName evidence="2">Uncharacterized protein</fullName>
    </submittedName>
</protein>
<name>A0ABT4RUG4_9ACTN</name>
<feature type="signal peptide" evidence="1">
    <location>
        <begin position="1"/>
        <end position="18"/>
    </location>
</feature>
<keyword evidence="1" id="KW-0732">Signal</keyword>
<evidence type="ECO:0000256" key="1">
    <source>
        <dbReference type="SAM" id="SignalP"/>
    </source>
</evidence>
<proteinExistence type="predicted"/>
<accession>A0ABT4RUG4</accession>
<evidence type="ECO:0000313" key="3">
    <source>
        <dbReference type="Proteomes" id="UP001147700"/>
    </source>
</evidence>
<feature type="chain" id="PRO_5047491220" evidence="1">
    <location>
        <begin position="19"/>
        <end position="203"/>
    </location>
</feature>
<dbReference type="RefSeq" id="WP_202957811.1">
    <property type="nucleotide sequence ID" value="NZ_JAPCID010000079.1"/>
</dbReference>
<sequence length="203" mass="21126">MRKLLLAAVAVAAFAVHAAPSEAACIATLNWRTYTYTGAASNPAGVKIGAELPERAKVPSCNDMVVNGQVPPLTYSDMPVAQLDGVPPSVALAGGASVVYVNASTFPQLPSHPLHRTLGYDRAPERPVSGAPCQVKGVARTDTAGLTVNGARVIVTRDTKVELQRHGTGFIAPGTTVRVGGSACEKKYGAIWVKARRIARVTG</sequence>